<keyword evidence="3" id="KW-0378">Hydrolase</keyword>
<dbReference type="InterPro" id="IPR038765">
    <property type="entry name" value="Papain-like_cys_pep_sf"/>
</dbReference>
<evidence type="ECO:0000313" key="6">
    <source>
        <dbReference type="EMBL" id="RZC60031.1"/>
    </source>
</evidence>
<organism evidence="6 7">
    <name type="scientific">Papaver somniferum</name>
    <name type="common">Opium poppy</name>
    <dbReference type="NCBI Taxonomy" id="3469"/>
    <lineage>
        <taxon>Eukaryota</taxon>
        <taxon>Viridiplantae</taxon>
        <taxon>Streptophyta</taxon>
        <taxon>Embryophyta</taxon>
        <taxon>Tracheophyta</taxon>
        <taxon>Spermatophyta</taxon>
        <taxon>Magnoliopsida</taxon>
        <taxon>Ranunculales</taxon>
        <taxon>Papaveraceae</taxon>
        <taxon>Papaveroideae</taxon>
        <taxon>Papaver</taxon>
    </lineage>
</organism>
<dbReference type="STRING" id="3469.A0A4Y7JJB2"/>
<dbReference type="PROSITE" id="PS50600">
    <property type="entry name" value="ULP_PROTEASE"/>
    <property type="match status" value="1"/>
</dbReference>
<reference evidence="6 7" key="1">
    <citation type="journal article" date="2018" name="Science">
        <title>The opium poppy genome and morphinan production.</title>
        <authorList>
            <person name="Guo L."/>
            <person name="Winzer T."/>
            <person name="Yang X."/>
            <person name="Li Y."/>
            <person name="Ning Z."/>
            <person name="He Z."/>
            <person name="Teodor R."/>
            <person name="Lu Y."/>
            <person name="Bowser T.A."/>
            <person name="Graham I.A."/>
            <person name="Ye K."/>
        </authorList>
    </citation>
    <scope>NUCLEOTIDE SEQUENCE [LARGE SCALE GENOMIC DNA]</scope>
    <source>
        <strain evidence="7">cv. HN1</strain>
        <tissue evidence="6">Leaves</tissue>
    </source>
</reference>
<evidence type="ECO:0000313" key="7">
    <source>
        <dbReference type="Proteomes" id="UP000316621"/>
    </source>
</evidence>
<name>A0A4Y7JJB2_PAPSO</name>
<dbReference type="Pfam" id="PF02902">
    <property type="entry name" value="Peptidase_C48"/>
    <property type="match status" value="1"/>
</dbReference>
<evidence type="ECO:0000256" key="4">
    <source>
        <dbReference type="SAM" id="MobiDB-lite"/>
    </source>
</evidence>
<feature type="compositionally biased region" description="Basic residues" evidence="4">
    <location>
        <begin position="18"/>
        <end position="28"/>
    </location>
</feature>
<feature type="region of interest" description="Disordered" evidence="4">
    <location>
        <begin position="1"/>
        <end position="32"/>
    </location>
</feature>
<keyword evidence="2" id="KW-0645">Protease</keyword>
<feature type="region of interest" description="Disordered" evidence="4">
    <location>
        <begin position="446"/>
        <end position="466"/>
    </location>
</feature>
<gene>
    <name evidence="6" type="ORF">C5167_021784</name>
</gene>
<dbReference type="GO" id="GO:0006508">
    <property type="term" value="P:proteolysis"/>
    <property type="evidence" value="ECO:0007669"/>
    <property type="project" value="UniProtKB-KW"/>
</dbReference>
<dbReference type="Gene3D" id="3.40.395.10">
    <property type="entry name" value="Adenoviral Proteinase, Chain A"/>
    <property type="match status" value="1"/>
</dbReference>
<dbReference type="SUPFAM" id="SSF54001">
    <property type="entry name" value="Cysteine proteinases"/>
    <property type="match status" value="1"/>
</dbReference>
<feature type="domain" description="Ubiquitin-like protease family profile" evidence="5">
    <location>
        <begin position="633"/>
        <end position="845"/>
    </location>
</feature>
<keyword evidence="7" id="KW-1185">Reference proteome</keyword>
<dbReference type="Gramene" id="RZC60031">
    <property type="protein sequence ID" value="RZC60031"/>
    <property type="gene ID" value="C5167_021784"/>
</dbReference>
<proteinExistence type="inferred from homology"/>
<sequence>MVKKQNQQAKKKDEKLKKIAKPSPKGKKRDKEPYRCSLHHLCELAVKIKELIKNKQLHLKALKSCPFWRFFEPFYDGVMSKDELIKKTKAVIMFLSTIENRLDGKLPYCFKLARSRKLILRTIPEHFAVTFGFQMVNYVEADDIDEDLVKKTLAAKYLYMVFDMNKVCWPEVFHDYVLDSIMTNRTDVENVVGCVIYPLYWLAEMTKIAQRKHGLDKYPRFARWNLSNICQQVLSNFENLEEKTELWSKENIGHRKGSFLLQYDESEMRLADPVDEVEIVVPDEENEVPVKVQDEENVGASSEANSFKAKYQFARSLIEKLRTNATYVLSEEEEESLLAKYDAEDREQQLVITRDVNMINQQESEQEQVISSSSKTVTDDEQEGDGTELTPNNIEDIKVAKRVESEMEKATSSMPVTNDEQEGEGTELTPNTVEDIKVAERVESEMEKATSSMPITNDEQEGEGTELTPNTIEDIKVAERVESEMSKASSSMPVTNDEQEGEDVIRKMEYEYNKKGCSSSKPNVGSVYYYSAVKMANDLLELENEQPGFDLGLSQCDSQEKGHGELSAAQRMSNMVTRMREDRRNLVPPIRMQDYNTSVKKRRKVTARKCKENKKVQEVQGVKLKPVDNLKILKVLNRNEKPLVTTFFRKYNERSTAWEHLNLQLHISGKMMDNLMREGAGDIIEFYILKLQNNIKKNKLKQDGSPKYQRAVFISTFAYTCHSLGKKCGAVIEGFIDKMDYSVRFLFVPLLTSLGDVNHWILLTFDFETGEFYHYNSLASTGEECRKSAESMKQRIVSSFAQHDAKLPCDQQASQPTTYSLHNPTCCEQIGNDCGLHVCYYMKSLLKGNMSTDDIREKVHNMRPKLALKILLDNIE</sequence>
<feature type="compositionally biased region" description="Low complexity" evidence="4">
    <location>
        <begin position="362"/>
        <end position="374"/>
    </location>
</feature>
<dbReference type="Proteomes" id="UP000316621">
    <property type="component" value="Chromosome 5"/>
</dbReference>
<protein>
    <recommendedName>
        <fullName evidence="5">Ubiquitin-like protease family profile domain-containing protein</fullName>
    </recommendedName>
</protein>
<evidence type="ECO:0000256" key="1">
    <source>
        <dbReference type="ARBA" id="ARBA00005234"/>
    </source>
</evidence>
<dbReference type="GO" id="GO:0008234">
    <property type="term" value="F:cysteine-type peptidase activity"/>
    <property type="evidence" value="ECO:0007669"/>
    <property type="project" value="InterPro"/>
</dbReference>
<dbReference type="EMBL" id="CM010719">
    <property type="protein sequence ID" value="RZC60031.1"/>
    <property type="molecule type" value="Genomic_DNA"/>
</dbReference>
<feature type="region of interest" description="Disordered" evidence="4">
    <location>
        <begin position="362"/>
        <end position="392"/>
    </location>
</feature>
<evidence type="ECO:0000256" key="3">
    <source>
        <dbReference type="ARBA" id="ARBA00022801"/>
    </source>
</evidence>
<evidence type="ECO:0000259" key="5">
    <source>
        <dbReference type="PROSITE" id="PS50600"/>
    </source>
</evidence>
<feature type="region of interest" description="Disordered" evidence="4">
    <location>
        <begin position="404"/>
        <end position="429"/>
    </location>
</feature>
<comment type="similarity">
    <text evidence="1">Belongs to the peptidase C48 family.</text>
</comment>
<evidence type="ECO:0000256" key="2">
    <source>
        <dbReference type="ARBA" id="ARBA00022670"/>
    </source>
</evidence>
<accession>A0A4Y7JJB2</accession>
<dbReference type="InterPro" id="IPR003653">
    <property type="entry name" value="Peptidase_C48_C"/>
</dbReference>
<dbReference type="AlphaFoldDB" id="A0A4Y7JJB2"/>